<dbReference type="InterPro" id="IPR019421">
    <property type="entry name" value="7TM_GPCR_serpentine_rcpt_Srd"/>
</dbReference>
<evidence type="ECO:0000313" key="7">
    <source>
        <dbReference type="EMBL" id="ULT94176.1"/>
    </source>
</evidence>
<evidence type="ECO:0000256" key="3">
    <source>
        <dbReference type="ARBA" id="ARBA00022692"/>
    </source>
</evidence>
<evidence type="ECO:0008006" key="9">
    <source>
        <dbReference type="Google" id="ProtNLM"/>
    </source>
</evidence>
<evidence type="ECO:0000256" key="1">
    <source>
        <dbReference type="ARBA" id="ARBA00004141"/>
    </source>
</evidence>
<comment type="subcellular location">
    <subcellularLocation>
        <location evidence="1">Membrane</location>
        <topology evidence="1">Multi-pass membrane protein</topology>
    </subcellularLocation>
</comment>
<dbReference type="Proteomes" id="UP000827892">
    <property type="component" value="Chromosome IV"/>
</dbReference>
<reference evidence="7 8" key="1">
    <citation type="submission" date="2022-05" db="EMBL/GenBank/DDBJ databases">
        <title>Chromosome-level reference genomes for two strains of Caenorhabditis briggsae: an improved platform for comparative genomics.</title>
        <authorList>
            <person name="Stevens L."/>
            <person name="Andersen E.C."/>
        </authorList>
    </citation>
    <scope>NUCLEOTIDE SEQUENCE [LARGE SCALE GENOMIC DNA]</scope>
    <source>
        <strain evidence="7">QX1410_ONT</strain>
        <tissue evidence="7">Whole-organism</tissue>
    </source>
</reference>
<dbReference type="Pfam" id="PF10317">
    <property type="entry name" value="7TM_GPCR_Srd"/>
    <property type="match status" value="1"/>
</dbReference>
<dbReference type="EMBL" id="CP090894">
    <property type="protein sequence ID" value="ULT94176.1"/>
    <property type="molecule type" value="Genomic_DNA"/>
</dbReference>
<sequence length="198" mass="22210">MYEHWSDSITVGFDYTNWAAYMALQPMELVSKEIAKFEPDIVYSNATYYAIINLSDPSQIVFHILSVSSASVAILVTLLCRWRVIAFTRKYQQSEALKKLHNSLELVFSCQAIGPLMSSIASLLYMLVEFGSSGGTMILLENLIGKPSVIMYIVNPIVTVIFITPYKMVVLRWFRSVFAIYPDAPVLIDLSRSATGTS</sequence>
<dbReference type="PANTHER" id="PTHR22945">
    <property type="entry name" value="SERPENTINE RECEPTOR, CLASS D DELTA"/>
    <property type="match status" value="1"/>
</dbReference>
<proteinExistence type="inferred from homology"/>
<feature type="transmembrane region" description="Helical" evidence="6">
    <location>
        <begin position="103"/>
        <end position="128"/>
    </location>
</feature>
<dbReference type="GO" id="GO:0016020">
    <property type="term" value="C:membrane"/>
    <property type="evidence" value="ECO:0007669"/>
    <property type="project" value="UniProtKB-SubCell"/>
</dbReference>
<comment type="similarity">
    <text evidence="2">Belongs to the nematode receptor-like protein srd family.</text>
</comment>
<keyword evidence="3 6" id="KW-0812">Transmembrane</keyword>
<organism evidence="7 8">
    <name type="scientific">Caenorhabditis briggsae</name>
    <dbReference type="NCBI Taxonomy" id="6238"/>
    <lineage>
        <taxon>Eukaryota</taxon>
        <taxon>Metazoa</taxon>
        <taxon>Ecdysozoa</taxon>
        <taxon>Nematoda</taxon>
        <taxon>Chromadorea</taxon>
        <taxon>Rhabditida</taxon>
        <taxon>Rhabditina</taxon>
        <taxon>Rhabditomorpha</taxon>
        <taxon>Rhabditoidea</taxon>
        <taxon>Rhabditidae</taxon>
        <taxon>Peloderinae</taxon>
        <taxon>Caenorhabditis</taxon>
    </lineage>
</organism>
<evidence type="ECO:0000256" key="5">
    <source>
        <dbReference type="ARBA" id="ARBA00023136"/>
    </source>
</evidence>
<accession>A0AAE9AFU4</accession>
<gene>
    <name evidence="7" type="ORF">L3Y34_003564</name>
</gene>
<name>A0AAE9AFU4_CAEBR</name>
<evidence type="ECO:0000256" key="6">
    <source>
        <dbReference type="SAM" id="Phobius"/>
    </source>
</evidence>
<evidence type="ECO:0000256" key="2">
    <source>
        <dbReference type="ARBA" id="ARBA00009166"/>
    </source>
</evidence>
<feature type="transmembrane region" description="Helical" evidence="6">
    <location>
        <begin position="148"/>
        <end position="166"/>
    </location>
</feature>
<dbReference type="InterPro" id="IPR050920">
    <property type="entry name" value="Nematode_rcpt-like_delta"/>
</dbReference>
<keyword evidence="5 6" id="KW-0472">Membrane</keyword>
<evidence type="ECO:0000256" key="4">
    <source>
        <dbReference type="ARBA" id="ARBA00022989"/>
    </source>
</evidence>
<dbReference type="AlphaFoldDB" id="A0AAE9AFU4"/>
<keyword evidence="4 6" id="KW-1133">Transmembrane helix</keyword>
<feature type="transmembrane region" description="Helical" evidence="6">
    <location>
        <begin position="60"/>
        <end position="82"/>
    </location>
</feature>
<dbReference type="PANTHER" id="PTHR22945:SF27">
    <property type="entry name" value="SERPENTINE RECEPTOR CLASS DELTA-2"/>
    <property type="match status" value="1"/>
</dbReference>
<evidence type="ECO:0000313" key="8">
    <source>
        <dbReference type="Proteomes" id="UP000827892"/>
    </source>
</evidence>
<protein>
    <recommendedName>
        <fullName evidence="9">G protein-coupled receptor</fullName>
    </recommendedName>
</protein>